<evidence type="ECO:0000256" key="1">
    <source>
        <dbReference type="SAM" id="MobiDB-lite"/>
    </source>
</evidence>
<name>A0A4D6M425_VIGUN</name>
<dbReference type="EMBL" id="CP039350">
    <property type="protein sequence ID" value="QCD95915.1"/>
    <property type="molecule type" value="Genomic_DNA"/>
</dbReference>
<feature type="region of interest" description="Disordered" evidence="1">
    <location>
        <begin position="66"/>
        <end position="87"/>
    </location>
</feature>
<keyword evidence="3" id="KW-1185">Reference proteome</keyword>
<accession>A0A4D6M425</accession>
<feature type="compositionally biased region" description="Polar residues" evidence="1">
    <location>
        <begin position="67"/>
        <end position="87"/>
    </location>
</feature>
<gene>
    <name evidence="2" type="ORF">DEO72_LG6g613</name>
</gene>
<dbReference type="AlphaFoldDB" id="A0A4D6M425"/>
<reference evidence="2 3" key="1">
    <citation type="submission" date="2019-04" db="EMBL/GenBank/DDBJ databases">
        <title>An improved genome assembly and genetic linkage map for asparagus bean, Vigna unguiculata ssp. sesquipedialis.</title>
        <authorList>
            <person name="Xia Q."/>
            <person name="Zhang R."/>
            <person name="Dong Y."/>
        </authorList>
    </citation>
    <scope>NUCLEOTIDE SEQUENCE [LARGE SCALE GENOMIC DNA]</scope>
    <source>
        <tissue evidence="2">Leaf</tissue>
    </source>
</reference>
<protein>
    <submittedName>
        <fullName evidence="2">Uncharacterized protein</fullName>
    </submittedName>
</protein>
<sequence length="112" mass="13092">MLLRILQLDQYKEKRECCRVEFWRSNKHVREYHATDHTSQHQVEFPIRTTIRTLDTRLAHHWPQPVIAQSSGHPPYKSNSDTHTGTLTTLSHNSMSAYVHPPSRVITQGMSF</sequence>
<proteinExistence type="predicted"/>
<evidence type="ECO:0000313" key="3">
    <source>
        <dbReference type="Proteomes" id="UP000501690"/>
    </source>
</evidence>
<organism evidence="2 3">
    <name type="scientific">Vigna unguiculata</name>
    <name type="common">Cowpea</name>
    <dbReference type="NCBI Taxonomy" id="3917"/>
    <lineage>
        <taxon>Eukaryota</taxon>
        <taxon>Viridiplantae</taxon>
        <taxon>Streptophyta</taxon>
        <taxon>Embryophyta</taxon>
        <taxon>Tracheophyta</taxon>
        <taxon>Spermatophyta</taxon>
        <taxon>Magnoliopsida</taxon>
        <taxon>eudicotyledons</taxon>
        <taxon>Gunneridae</taxon>
        <taxon>Pentapetalae</taxon>
        <taxon>rosids</taxon>
        <taxon>fabids</taxon>
        <taxon>Fabales</taxon>
        <taxon>Fabaceae</taxon>
        <taxon>Papilionoideae</taxon>
        <taxon>50 kb inversion clade</taxon>
        <taxon>NPAAA clade</taxon>
        <taxon>indigoferoid/millettioid clade</taxon>
        <taxon>Phaseoleae</taxon>
        <taxon>Vigna</taxon>
    </lineage>
</organism>
<dbReference type="Proteomes" id="UP000501690">
    <property type="component" value="Linkage Group LG6"/>
</dbReference>
<evidence type="ECO:0000313" key="2">
    <source>
        <dbReference type="EMBL" id="QCD95915.1"/>
    </source>
</evidence>